<comment type="caution">
    <text evidence="2">The sequence shown here is derived from an EMBL/GenBank/DDBJ whole genome shotgun (WGS) entry which is preliminary data.</text>
</comment>
<keyword evidence="3" id="KW-1185">Reference proteome</keyword>
<gene>
    <name evidence="2" type="ORF">LX64_02229</name>
</gene>
<evidence type="ECO:0000313" key="3">
    <source>
        <dbReference type="Proteomes" id="UP000249547"/>
    </source>
</evidence>
<evidence type="ECO:0000256" key="1">
    <source>
        <dbReference type="SAM" id="SignalP"/>
    </source>
</evidence>
<dbReference type="OrthoDB" id="668336at2"/>
<feature type="chain" id="PRO_5016301402" description="Lipocalin-like protein" evidence="1">
    <location>
        <begin position="26"/>
        <end position="162"/>
    </location>
</feature>
<feature type="signal peptide" evidence="1">
    <location>
        <begin position="1"/>
        <end position="25"/>
    </location>
</feature>
<name>A0A327QMI0_9BACT</name>
<dbReference type="EMBL" id="QLLL01000004">
    <property type="protein sequence ID" value="RAJ05075.1"/>
    <property type="molecule type" value="Genomic_DNA"/>
</dbReference>
<dbReference type="Proteomes" id="UP000249547">
    <property type="component" value="Unassembled WGS sequence"/>
</dbReference>
<evidence type="ECO:0000313" key="2">
    <source>
        <dbReference type="EMBL" id="RAJ05075.1"/>
    </source>
</evidence>
<reference evidence="2 3" key="1">
    <citation type="submission" date="2018-06" db="EMBL/GenBank/DDBJ databases">
        <title>Genomic Encyclopedia of Archaeal and Bacterial Type Strains, Phase II (KMG-II): from individual species to whole genera.</title>
        <authorList>
            <person name="Goeker M."/>
        </authorList>
    </citation>
    <scope>NUCLEOTIDE SEQUENCE [LARGE SCALE GENOMIC DNA]</scope>
    <source>
        <strain evidence="2 3">DSM 23857</strain>
    </source>
</reference>
<dbReference type="AlphaFoldDB" id="A0A327QMI0"/>
<proteinExistence type="predicted"/>
<accession>A0A327QMI0</accession>
<evidence type="ECO:0008006" key="4">
    <source>
        <dbReference type="Google" id="ProtNLM"/>
    </source>
</evidence>
<sequence>MKTTFFHRWAICALFYLLPGTLAFSQAHNKVMSGMLSPLMGTYNVSFRAEGIVQHYILAIDKIDGMYFYGELIADKKCHPTSTTRCKIKGMIAGHKKYEFVLRPDLSYVGNYNLHCRKADFVLNNTLKFSLDNDSNELHGVMVTNNTESLRALVFNGKRREP</sequence>
<organism evidence="2 3">
    <name type="scientific">Chitinophaga skermanii</name>
    <dbReference type="NCBI Taxonomy" id="331697"/>
    <lineage>
        <taxon>Bacteria</taxon>
        <taxon>Pseudomonadati</taxon>
        <taxon>Bacteroidota</taxon>
        <taxon>Chitinophagia</taxon>
        <taxon>Chitinophagales</taxon>
        <taxon>Chitinophagaceae</taxon>
        <taxon>Chitinophaga</taxon>
    </lineage>
</organism>
<protein>
    <recommendedName>
        <fullName evidence="4">Lipocalin-like protein</fullName>
    </recommendedName>
</protein>
<dbReference type="RefSeq" id="WP_111597700.1">
    <property type="nucleotide sequence ID" value="NZ_QLLL01000004.1"/>
</dbReference>
<keyword evidence="1" id="KW-0732">Signal</keyword>